<comment type="caution">
    <text evidence="3">The sequence shown here is derived from an EMBL/GenBank/DDBJ whole genome shotgun (WGS) entry which is preliminary data.</text>
</comment>
<evidence type="ECO:0000256" key="1">
    <source>
        <dbReference type="ARBA" id="ARBA00022801"/>
    </source>
</evidence>
<dbReference type="STRING" id="1777144.AWB83_06286"/>
<dbReference type="Proteomes" id="UP000054978">
    <property type="component" value="Unassembled WGS sequence"/>
</dbReference>
<accession>A0A158E1I4</accession>
<dbReference type="SUPFAM" id="SSF56317">
    <property type="entry name" value="Carbon-nitrogen hydrolase"/>
    <property type="match status" value="1"/>
</dbReference>
<dbReference type="Gene3D" id="3.60.110.10">
    <property type="entry name" value="Carbon-nitrogen hydrolase"/>
    <property type="match status" value="1"/>
</dbReference>
<dbReference type="CDD" id="cd07569">
    <property type="entry name" value="DCase"/>
    <property type="match status" value="1"/>
</dbReference>
<protein>
    <submittedName>
        <fullName evidence="3">Nitrilase/cyanide hydratase and apolipoprotein N-acyltransferase</fullName>
    </submittedName>
</protein>
<feature type="domain" description="CN hydrolase" evidence="2">
    <location>
        <begin position="7"/>
        <end position="275"/>
    </location>
</feature>
<dbReference type="OrthoDB" id="9803803at2"/>
<gene>
    <name evidence="3" type="ORF">AWB83_06286</name>
</gene>
<keyword evidence="1" id="KW-0378">Hydrolase</keyword>
<dbReference type="RefSeq" id="WP_087049589.1">
    <property type="nucleotide sequence ID" value="NZ_FCOB02000044.1"/>
</dbReference>
<dbReference type="EMBL" id="FCOB02000044">
    <property type="protein sequence ID" value="SAL00722.1"/>
    <property type="molecule type" value="Genomic_DNA"/>
</dbReference>
<dbReference type="PANTHER" id="PTHR43674">
    <property type="entry name" value="NITRILASE C965.09-RELATED"/>
    <property type="match status" value="1"/>
</dbReference>
<organism evidence="3 4">
    <name type="scientific">Caballeronia ptereochthonis</name>
    <dbReference type="NCBI Taxonomy" id="1777144"/>
    <lineage>
        <taxon>Bacteria</taxon>
        <taxon>Pseudomonadati</taxon>
        <taxon>Pseudomonadota</taxon>
        <taxon>Betaproteobacteria</taxon>
        <taxon>Burkholderiales</taxon>
        <taxon>Burkholderiaceae</taxon>
        <taxon>Caballeronia</taxon>
    </lineage>
</organism>
<dbReference type="InterPro" id="IPR036526">
    <property type="entry name" value="C-N_Hydrolase_sf"/>
</dbReference>
<proteinExistence type="predicted"/>
<dbReference type="AlphaFoldDB" id="A0A158E1I4"/>
<dbReference type="PANTHER" id="PTHR43674:SF12">
    <property type="entry name" value="NITRILASE C965.09-RELATED"/>
    <property type="match status" value="1"/>
</dbReference>
<evidence type="ECO:0000313" key="4">
    <source>
        <dbReference type="Proteomes" id="UP000054978"/>
    </source>
</evidence>
<dbReference type="InterPro" id="IPR050345">
    <property type="entry name" value="Aliph_Amidase/BUP"/>
</dbReference>
<dbReference type="GO" id="GO:0016746">
    <property type="term" value="F:acyltransferase activity"/>
    <property type="evidence" value="ECO:0007669"/>
    <property type="project" value="UniProtKB-KW"/>
</dbReference>
<dbReference type="Pfam" id="PF00795">
    <property type="entry name" value="CN_hydrolase"/>
    <property type="match status" value="1"/>
</dbReference>
<name>A0A158E1I4_9BURK</name>
<evidence type="ECO:0000313" key="3">
    <source>
        <dbReference type="EMBL" id="SAL00722.1"/>
    </source>
</evidence>
<dbReference type="GO" id="GO:0016811">
    <property type="term" value="F:hydrolase activity, acting on carbon-nitrogen (but not peptide) bonds, in linear amides"/>
    <property type="evidence" value="ECO:0007669"/>
    <property type="project" value="TreeGrafter"/>
</dbReference>
<dbReference type="PROSITE" id="PS50263">
    <property type="entry name" value="CN_HYDROLASE"/>
    <property type="match status" value="1"/>
</dbReference>
<keyword evidence="4" id="KW-1185">Reference proteome</keyword>
<evidence type="ECO:0000259" key="2">
    <source>
        <dbReference type="PROSITE" id="PS50263"/>
    </source>
</evidence>
<dbReference type="InterPro" id="IPR003010">
    <property type="entry name" value="C-N_Hydrolase"/>
</dbReference>
<sequence length="318" mass="35358">MSKSRKIGLAVAQMGPVHLADDRKAVVRRLVEMLHEAKARSAKLVVFPELALTTFFPRYWMSEEAAVERFFERSMPNPDVQPLFDAAREAGIGFYLGYAELTAKGECFNTSIIVDESGRIVAKYRKTHLPGHADHKPDAPFQHLEKKFFAVGNSGFPVVETMGAKLGMCICNDRRWPETWRAMSLQGAELGVLGYNTPSLNIHWPEPVHLRMHTHLVTLQASAYQNAMWIAAAAKCGREDGFHMIGGSVIVAPSGEIAAQSVTEEDEVIFANVDLALGDTFREHVFNFAKHRRPEHYGLIVERTGAGEPLPHDPDALN</sequence>
<reference evidence="3" key="1">
    <citation type="submission" date="2016-01" db="EMBL/GenBank/DDBJ databases">
        <authorList>
            <person name="Peeters C."/>
        </authorList>
    </citation>
    <scope>NUCLEOTIDE SEQUENCE [LARGE SCALE GENOMIC DNA]</scope>
    <source>
        <strain evidence="3">LMG 29326</strain>
    </source>
</reference>